<proteinExistence type="predicted"/>
<evidence type="ECO:0000256" key="2">
    <source>
        <dbReference type="SAM" id="Phobius"/>
    </source>
</evidence>
<feature type="transmembrane region" description="Helical" evidence="2">
    <location>
        <begin position="87"/>
        <end position="119"/>
    </location>
</feature>
<dbReference type="Proteomes" id="UP000318331">
    <property type="component" value="Unassembled WGS sequence"/>
</dbReference>
<reference evidence="3 4" key="1">
    <citation type="submission" date="2019-06" db="EMBL/GenBank/DDBJ databases">
        <title>Sequencing the genomes of 1000 actinobacteria strains.</title>
        <authorList>
            <person name="Klenk H.-P."/>
        </authorList>
    </citation>
    <scope>NUCLEOTIDE SEQUENCE [LARGE SCALE GENOMIC DNA]</scope>
    <source>
        <strain evidence="3 4">DSM 18031</strain>
    </source>
</reference>
<sequence length="138" mass="14876">MSSAAQEPPISQPEVTPLGPPRSVKRSLASIVLGFELVIVFLAGLLLFGLNAVEPRELGLWGGVGMCLVMIIAMALLTYPIGFWIGWAVQCVIILTGILVPVMFIVGALFTALWVYCMITGDKIDARNRAAYQALADR</sequence>
<name>A0A543HSC7_9MICO</name>
<dbReference type="OrthoDB" id="3267755at2"/>
<comment type="caution">
    <text evidence="3">The sequence shown here is derived from an EMBL/GenBank/DDBJ whole genome shotgun (WGS) entry which is preliminary data.</text>
</comment>
<evidence type="ECO:0000313" key="4">
    <source>
        <dbReference type="Proteomes" id="UP000318331"/>
    </source>
</evidence>
<keyword evidence="4" id="KW-1185">Reference proteome</keyword>
<gene>
    <name evidence="3" type="ORF">FB466_2173</name>
</gene>
<dbReference type="AlphaFoldDB" id="A0A543HSC7"/>
<feature type="transmembrane region" description="Helical" evidence="2">
    <location>
        <begin position="28"/>
        <end position="48"/>
    </location>
</feature>
<keyword evidence="2" id="KW-1133">Transmembrane helix</keyword>
<keyword evidence="2" id="KW-0812">Transmembrane</keyword>
<accession>A0A543HSC7</accession>
<dbReference type="Pfam" id="PF14017">
    <property type="entry name" value="DUF4233"/>
    <property type="match status" value="1"/>
</dbReference>
<evidence type="ECO:0000256" key="1">
    <source>
        <dbReference type="SAM" id="MobiDB-lite"/>
    </source>
</evidence>
<dbReference type="RefSeq" id="WP_141918377.1">
    <property type="nucleotide sequence ID" value="NZ_BAAAYS010000004.1"/>
</dbReference>
<protein>
    <submittedName>
        <fullName evidence="3">Uncharacterized protein DUF4233</fullName>
    </submittedName>
</protein>
<dbReference type="InterPro" id="IPR025327">
    <property type="entry name" value="DUF4233"/>
</dbReference>
<organism evidence="3 4">
    <name type="scientific">Klugiella xanthotipulae</name>
    <dbReference type="NCBI Taxonomy" id="244735"/>
    <lineage>
        <taxon>Bacteria</taxon>
        <taxon>Bacillati</taxon>
        <taxon>Actinomycetota</taxon>
        <taxon>Actinomycetes</taxon>
        <taxon>Micrococcales</taxon>
        <taxon>Microbacteriaceae</taxon>
        <taxon>Klugiella</taxon>
    </lineage>
</organism>
<dbReference type="EMBL" id="VFPN01000003">
    <property type="protein sequence ID" value="TQM61232.1"/>
    <property type="molecule type" value="Genomic_DNA"/>
</dbReference>
<feature type="region of interest" description="Disordered" evidence="1">
    <location>
        <begin position="1"/>
        <end position="22"/>
    </location>
</feature>
<feature type="transmembrane region" description="Helical" evidence="2">
    <location>
        <begin position="60"/>
        <end position="81"/>
    </location>
</feature>
<keyword evidence="2" id="KW-0472">Membrane</keyword>
<evidence type="ECO:0000313" key="3">
    <source>
        <dbReference type="EMBL" id="TQM61232.1"/>
    </source>
</evidence>